<dbReference type="InterPro" id="IPR013520">
    <property type="entry name" value="Ribonucl_H"/>
</dbReference>
<dbReference type="InterPro" id="IPR012337">
    <property type="entry name" value="RNaseH-like_sf"/>
</dbReference>
<dbReference type="Gene3D" id="1.10.490.10">
    <property type="entry name" value="Globins"/>
    <property type="match status" value="1"/>
</dbReference>
<dbReference type="InterPro" id="IPR036397">
    <property type="entry name" value="RNaseH_sf"/>
</dbReference>
<feature type="compositionally biased region" description="Low complexity" evidence="3">
    <location>
        <begin position="457"/>
        <end position="467"/>
    </location>
</feature>
<dbReference type="Proteomes" id="UP000218231">
    <property type="component" value="Unassembled WGS sequence"/>
</dbReference>
<comment type="caution">
    <text evidence="5">The sequence shown here is derived from an EMBL/GenBank/DDBJ whole genome shotgun (WGS) entry which is preliminary data.</text>
</comment>
<dbReference type="OrthoDB" id="5786609at2759"/>
<dbReference type="PANTHER" id="PTHR12801:SF158">
    <property type="entry name" value="RNA EXONUCLEASE 4"/>
    <property type="match status" value="1"/>
</dbReference>
<dbReference type="AlphaFoldDB" id="A0A2A2L7T6"/>
<proteinExistence type="predicted"/>
<dbReference type="PANTHER" id="PTHR12801">
    <property type="entry name" value="RNA EXONUCLEASE REXO1 / RECO3 FAMILY MEMBER-RELATED"/>
    <property type="match status" value="1"/>
</dbReference>
<name>A0A2A2L7T6_9BILA</name>
<keyword evidence="2" id="KW-0378">Hydrolase</keyword>
<dbReference type="GO" id="GO:0005634">
    <property type="term" value="C:nucleus"/>
    <property type="evidence" value="ECO:0007669"/>
    <property type="project" value="TreeGrafter"/>
</dbReference>
<dbReference type="GO" id="GO:0004527">
    <property type="term" value="F:exonuclease activity"/>
    <property type="evidence" value="ECO:0007669"/>
    <property type="project" value="InterPro"/>
</dbReference>
<organism evidence="5 6">
    <name type="scientific">Diploscapter pachys</name>
    <dbReference type="NCBI Taxonomy" id="2018661"/>
    <lineage>
        <taxon>Eukaryota</taxon>
        <taxon>Metazoa</taxon>
        <taxon>Ecdysozoa</taxon>
        <taxon>Nematoda</taxon>
        <taxon>Chromadorea</taxon>
        <taxon>Rhabditida</taxon>
        <taxon>Rhabditina</taxon>
        <taxon>Rhabditomorpha</taxon>
        <taxon>Rhabditoidea</taxon>
        <taxon>Rhabditidae</taxon>
        <taxon>Diploscapter</taxon>
    </lineage>
</organism>
<dbReference type="Gene3D" id="3.30.420.10">
    <property type="entry name" value="Ribonuclease H-like superfamily/Ribonuclease H"/>
    <property type="match status" value="1"/>
</dbReference>
<evidence type="ECO:0000256" key="2">
    <source>
        <dbReference type="ARBA" id="ARBA00022801"/>
    </source>
</evidence>
<accession>A0A2A2L7T6</accession>
<feature type="region of interest" description="Disordered" evidence="3">
    <location>
        <begin position="109"/>
        <end position="128"/>
    </location>
</feature>
<dbReference type="SMART" id="SM00479">
    <property type="entry name" value="EXOIII"/>
    <property type="match status" value="1"/>
</dbReference>
<dbReference type="SUPFAM" id="SSF46458">
    <property type="entry name" value="Globin-like"/>
    <property type="match status" value="1"/>
</dbReference>
<evidence type="ECO:0000313" key="5">
    <source>
        <dbReference type="EMBL" id="PAV82230.1"/>
    </source>
</evidence>
<reference evidence="5 6" key="1">
    <citation type="journal article" date="2017" name="Curr. Biol.">
        <title>Genome architecture and evolution of a unichromosomal asexual nematode.</title>
        <authorList>
            <person name="Fradin H."/>
            <person name="Zegar C."/>
            <person name="Gutwein M."/>
            <person name="Lucas J."/>
            <person name="Kovtun M."/>
            <person name="Corcoran D."/>
            <person name="Baugh L.R."/>
            <person name="Kiontke K."/>
            <person name="Gunsalus K."/>
            <person name="Fitch D.H."/>
            <person name="Piano F."/>
        </authorList>
    </citation>
    <scope>NUCLEOTIDE SEQUENCE [LARGE SCALE GENOMIC DNA]</scope>
    <source>
        <strain evidence="5">PF1309</strain>
    </source>
</reference>
<dbReference type="CDD" id="cd01040">
    <property type="entry name" value="Mb-like"/>
    <property type="match status" value="1"/>
</dbReference>
<evidence type="ECO:0000256" key="3">
    <source>
        <dbReference type="SAM" id="MobiDB-lite"/>
    </source>
</evidence>
<dbReference type="GO" id="GO:0003676">
    <property type="term" value="F:nucleic acid binding"/>
    <property type="evidence" value="ECO:0007669"/>
    <property type="project" value="InterPro"/>
</dbReference>
<evidence type="ECO:0000256" key="1">
    <source>
        <dbReference type="ARBA" id="ARBA00022722"/>
    </source>
</evidence>
<dbReference type="GO" id="GO:0020037">
    <property type="term" value="F:heme binding"/>
    <property type="evidence" value="ECO:0007669"/>
    <property type="project" value="InterPro"/>
</dbReference>
<feature type="compositionally biased region" description="Basic and acidic residues" evidence="3">
    <location>
        <begin position="14"/>
        <end position="24"/>
    </location>
</feature>
<dbReference type="EMBL" id="LIAE01007073">
    <property type="protein sequence ID" value="PAV82230.1"/>
    <property type="molecule type" value="Genomic_DNA"/>
</dbReference>
<feature type="region of interest" description="Disordered" evidence="3">
    <location>
        <begin position="406"/>
        <end position="473"/>
    </location>
</feature>
<dbReference type="Pfam" id="PF00042">
    <property type="entry name" value="Globin"/>
    <property type="match status" value="1"/>
</dbReference>
<keyword evidence="1" id="KW-0540">Nuclease</keyword>
<dbReference type="Pfam" id="PF00929">
    <property type="entry name" value="RNase_T"/>
    <property type="match status" value="1"/>
</dbReference>
<evidence type="ECO:0000259" key="4">
    <source>
        <dbReference type="SMART" id="SM00479"/>
    </source>
</evidence>
<protein>
    <recommendedName>
        <fullName evidence="4">Exonuclease domain-containing protein</fullName>
    </recommendedName>
</protein>
<dbReference type="InterPro" id="IPR009050">
    <property type="entry name" value="Globin-like_sf"/>
</dbReference>
<feature type="compositionally biased region" description="Basic residues" evidence="3">
    <location>
        <begin position="25"/>
        <end position="38"/>
    </location>
</feature>
<dbReference type="InterPro" id="IPR044399">
    <property type="entry name" value="Mb-like_M"/>
</dbReference>
<feature type="compositionally biased region" description="Polar residues" evidence="3">
    <location>
        <begin position="51"/>
        <end position="69"/>
    </location>
</feature>
<dbReference type="SUPFAM" id="SSF53098">
    <property type="entry name" value="Ribonuclease H-like"/>
    <property type="match status" value="1"/>
</dbReference>
<dbReference type="GO" id="GO:0019825">
    <property type="term" value="F:oxygen binding"/>
    <property type="evidence" value="ECO:0007669"/>
    <property type="project" value="InterPro"/>
</dbReference>
<keyword evidence="6" id="KW-1185">Reference proteome</keyword>
<feature type="domain" description="Exonuclease" evidence="4">
    <location>
        <begin position="494"/>
        <end position="614"/>
    </location>
</feature>
<feature type="region of interest" description="Disordered" evidence="3">
    <location>
        <begin position="1"/>
        <end position="82"/>
    </location>
</feature>
<feature type="compositionally biased region" description="Basic and acidic residues" evidence="3">
    <location>
        <begin position="70"/>
        <end position="82"/>
    </location>
</feature>
<evidence type="ECO:0000313" key="6">
    <source>
        <dbReference type="Proteomes" id="UP000218231"/>
    </source>
</evidence>
<dbReference type="InterPro" id="IPR047021">
    <property type="entry name" value="REXO1/3/4-like"/>
</dbReference>
<dbReference type="InterPro" id="IPR012292">
    <property type="entry name" value="Globin/Proto"/>
</dbReference>
<dbReference type="InterPro" id="IPR000971">
    <property type="entry name" value="Globin"/>
</dbReference>
<dbReference type="STRING" id="2018661.A0A2A2L7T6"/>
<sequence>MLAHRHSISCTRTPPHEEVVEKRRQIQRKRPSTLHIRRSNIPTVSVHEASITASGTSEAVSDSTPNRMEQQQRRPRSSDRKINGCSRMQHQMSLCDNYCSEQNSGQFLTEPAPLHQSRSVSPQPRGSMRRDSMLTMLNRIWKSDECNRRPSIQKMNALDVPIPSETLTRQLSLSDTNVNPATTLAIRRATLLSFTPKQKKVLRSTFAQLNSGGTFLRLMEQIFRRLEVKCPDIRSIFLTTAFVNSLSRERSSPPLVKTEHDHCKCLVAMFERIMDSLDDITEQLQLLRQYGEKHAQMGESGFSGTMIEQFGEIAVAVIGSQDAIKYNHDAVKAWRLLLAYITDEMKLIEMASKKVDFKDVSPAWKVLQMKLHEEEVSKKVAAPNSLKKSFKKKKKNKYKFVSLQQQALNSHETKKTEQEPENPETENKPEPNEDGFTKVVTKKDRKLENRKRRLEESAASTSSTSSEQIQPSKRSKIIDIPVLIKDNERGPPTSVLALDCEYVGAGNDGTIDILARVSIVNENGKIVYDKHVKPTEPIKDYRTFVSGIRPADLEKGESFAIVQKEVASILQDRIVVGHAIHNDFRVLKFNHKSKLIRDTAKCRILKDMIGKKGVENF</sequence>
<gene>
    <name evidence="5" type="ORF">WR25_21815</name>
</gene>